<dbReference type="AlphaFoldDB" id="A0A8K0G2N2"/>
<accession>A0A8K0G2N2</accession>
<dbReference type="Proteomes" id="UP000801492">
    <property type="component" value="Unassembled WGS sequence"/>
</dbReference>
<evidence type="ECO:0000256" key="3">
    <source>
        <dbReference type="ARBA" id="ARBA00022801"/>
    </source>
</evidence>
<keyword evidence="5" id="KW-1015">Disulfide bond</keyword>
<dbReference type="InterPro" id="IPR050430">
    <property type="entry name" value="Peptidase_S1"/>
</dbReference>
<dbReference type="InterPro" id="IPR009003">
    <property type="entry name" value="Peptidase_S1_PA"/>
</dbReference>
<feature type="signal peptide" evidence="7">
    <location>
        <begin position="1"/>
        <end position="19"/>
    </location>
</feature>
<dbReference type="InterPro" id="IPR033116">
    <property type="entry name" value="TRYPSIN_SER"/>
</dbReference>
<evidence type="ECO:0000259" key="8">
    <source>
        <dbReference type="PROSITE" id="PS50240"/>
    </source>
</evidence>
<protein>
    <recommendedName>
        <fullName evidence="8">Peptidase S1 domain-containing protein</fullName>
    </recommendedName>
</protein>
<keyword evidence="7" id="KW-0732">Signal</keyword>
<dbReference type="PROSITE" id="PS00135">
    <property type="entry name" value="TRYPSIN_SER"/>
    <property type="match status" value="1"/>
</dbReference>
<evidence type="ECO:0000256" key="5">
    <source>
        <dbReference type="ARBA" id="ARBA00023157"/>
    </source>
</evidence>
<dbReference type="SUPFAM" id="SSF50494">
    <property type="entry name" value="Trypsin-like serine proteases"/>
    <property type="match status" value="1"/>
</dbReference>
<dbReference type="PROSITE" id="PS50240">
    <property type="entry name" value="TRYPSIN_DOM"/>
    <property type="match status" value="1"/>
</dbReference>
<dbReference type="InterPro" id="IPR043504">
    <property type="entry name" value="Peptidase_S1_PA_chymotrypsin"/>
</dbReference>
<keyword evidence="3 6" id="KW-0378">Hydrolase</keyword>
<dbReference type="EMBL" id="VTPC01090291">
    <property type="protein sequence ID" value="KAF2883771.1"/>
    <property type="molecule type" value="Genomic_DNA"/>
</dbReference>
<proteinExistence type="inferred from homology"/>
<dbReference type="Gene3D" id="2.40.10.10">
    <property type="entry name" value="Trypsin-like serine proteases"/>
    <property type="match status" value="1"/>
</dbReference>
<feature type="chain" id="PRO_5035473421" description="Peptidase S1 domain-containing protein" evidence="7">
    <location>
        <begin position="20"/>
        <end position="250"/>
    </location>
</feature>
<dbReference type="PANTHER" id="PTHR24276">
    <property type="entry name" value="POLYSERASE-RELATED"/>
    <property type="match status" value="1"/>
</dbReference>
<keyword evidence="10" id="KW-1185">Reference proteome</keyword>
<evidence type="ECO:0000256" key="4">
    <source>
        <dbReference type="ARBA" id="ARBA00022825"/>
    </source>
</evidence>
<dbReference type="Pfam" id="PF00089">
    <property type="entry name" value="Trypsin"/>
    <property type="match status" value="1"/>
</dbReference>
<evidence type="ECO:0000256" key="7">
    <source>
        <dbReference type="SAM" id="SignalP"/>
    </source>
</evidence>
<dbReference type="InterPro" id="IPR001254">
    <property type="entry name" value="Trypsin_dom"/>
</dbReference>
<dbReference type="InterPro" id="IPR001314">
    <property type="entry name" value="Peptidase_S1A"/>
</dbReference>
<dbReference type="SMART" id="SM00020">
    <property type="entry name" value="Tryp_SPc"/>
    <property type="match status" value="1"/>
</dbReference>
<dbReference type="OrthoDB" id="6773022at2759"/>
<dbReference type="GO" id="GO:0004252">
    <property type="term" value="F:serine-type endopeptidase activity"/>
    <property type="evidence" value="ECO:0007669"/>
    <property type="project" value="InterPro"/>
</dbReference>
<dbReference type="FunFam" id="2.40.10.10:FF:000034">
    <property type="entry name" value="Eupolytin"/>
    <property type="match status" value="1"/>
</dbReference>
<keyword evidence="4 6" id="KW-0720">Serine protease</keyword>
<feature type="domain" description="Peptidase S1" evidence="8">
    <location>
        <begin position="31"/>
        <end position="249"/>
    </location>
</feature>
<reference evidence="9" key="1">
    <citation type="submission" date="2019-08" db="EMBL/GenBank/DDBJ databases">
        <title>The genome of the North American firefly Photinus pyralis.</title>
        <authorList>
            <consortium name="Photinus pyralis genome working group"/>
            <person name="Fallon T.R."/>
            <person name="Sander Lower S.E."/>
            <person name="Weng J.-K."/>
        </authorList>
    </citation>
    <scope>NUCLEOTIDE SEQUENCE</scope>
    <source>
        <strain evidence="9">TRF0915ILg1</strain>
        <tissue evidence="9">Whole body</tissue>
    </source>
</reference>
<gene>
    <name evidence="9" type="ORF">ILUMI_22403</name>
</gene>
<evidence type="ECO:0000313" key="9">
    <source>
        <dbReference type="EMBL" id="KAF2883771.1"/>
    </source>
</evidence>
<comment type="caution">
    <text evidence="9">The sequence shown here is derived from an EMBL/GenBank/DDBJ whole genome shotgun (WGS) entry which is preliminary data.</text>
</comment>
<comment type="similarity">
    <text evidence="1">Belongs to the peptidase S1 family.</text>
</comment>
<dbReference type="PANTHER" id="PTHR24276:SF96">
    <property type="entry name" value="PEPTIDASE S1 DOMAIN-CONTAINING PROTEIN"/>
    <property type="match status" value="1"/>
</dbReference>
<evidence type="ECO:0000313" key="10">
    <source>
        <dbReference type="Proteomes" id="UP000801492"/>
    </source>
</evidence>
<dbReference type="CDD" id="cd00190">
    <property type="entry name" value="Tryp_SPc"/>
    <property type="match status" value="1"/>
</dbReference>
<dbReference type="PROSITE" id="PS00134">
    <property type="entry name" value="TRYPSIN_HIS"/>
    <property type="match status" value="1"/>
</dbReference>
<evidence type="ECO:0000256" key="6">
    <source>
        <dbReference type="RuleBase" id="RU363034"/>
    </source>
</evidence>
<evidence type="ECO:0000256" key="2">
    <source>
        <dbReference type="ARBA" id="ARBA00022670"/>
    </source>
</evidence>
<dbReference type="PRINTS" id="PR00722">
    <property type="entry name" value="CHYMOTRYPSIN"/>
</dbReference>
<sequence>MFRALLVFIFTFGPALVTSQTGQNDSIGERILGGNTARDGQYPYQVSIHLITQHVCGGSIISPQWILTAAHCILGFPPWYFVVHVGTNLATGAGGSSYQVIQISQHEKYIPDPIANDIALFKVAGNIAFNEKVQPIRLASTPPSLWSSCVLSGWGYLKVGGPGSDYLQYINLKLNQCKSFGTFVADDTQLCTAVLSGSGACSGDSGGPLVCKGVQYGIASFVLQECGAGYPDVYTNVAAYRQWITDKTGV</sequence>
<keyword evidence="2 6" id="KW-0645">Protease</keyword>
<name>A0A8K0G2N2_IGNLU</name>
<evidence type="ECO:0000256" key="1">
    <source>
        <dbReference type="ARBA" id="ARBA00007664"/>
    </source>
</evidence>
<dbReference type="GO" id="GO:0006508">
    <property type="term" value="P:proteolysis"/>
    <property type="evidence" value="ECO:0007669"/>
    <property type="project" value="UniProtKB-KW"/>
</dbReference>
<organism evidence="9 10">
    <name type="scientific">Ignelater luminosus</name>
    <name type="common">Cucubano</name>
    <name type="synonym">Pyrophorus luminosus</name>
    <dbReference type="NCBI Taxonomy" id="2038154"/>
    <lineage>
        <taxon>Eukaryota</taxon>
        <taxon>Metazoa</taxon>
        <taxon>Ecdysozoa</taxon>
        <taxon>Arthropoda</taxon>
        <taxon>Hexapoda</taxon>
        <taxon>Insecta</taxon>
        <taxon>Pterygota</taxon>
        <taxon>Neoptera</taxon>
        <taxon>Endopterygota</taxon>
        <taxon>Coleoptera</taxon>
        <taxon>Polyphaga</taxon>
        <taxon>Elateriformia</taxon>
        <taxon>Elateroidea</taxon>
        <taxon>Elateridae</taxon>
        <taxon>Agrypninae</taxon>
        <taxon>Pyrophorini</taxon>
        <taxon>Ignelater</taxon>
    </lineage>
</organism>
<dbReference type="InterPro" id="IPR018114">
    <property type="entry name" value="TRYPSIN_HIS"/>
</dbReference>